<protein>
    <submittedName>
        <fullName evidence="1">Uncharacterized protein</fullName>
    </submittedName>
</protein>
<accession>A0A8F5BND9</accession>
<organism evidence="1 2">
    <name type="scientific">Saccharolobus shibatae (strain ATCC 51178 / DSM 5389 / JCM 8931 / NBRC 15437 / B12)</name>
    <name type="common">Sulfolobus shibatae</name>
    <dbReference type="NCBI Taxonomy" id="523848"/>
    <lineage>
        <taxon>Archaea</taxon>
        <taxon>Thermoproteota</taxon>
        <taxon>Thermoprotei</taxon>
        <taxon>Sulfolobales</taxon>
        <taxon>Sulfolobaceae</taxon>
        <taxon>Saccharolobus</taxon>
    </lineage>
</organism>
<dbReference type="KEGG" id="sshi:J5U23_01228"/>
<proteinExistence type="predicted"/>
<reference evidence="1" key="1">
    <citation type="journal article" date="2021" name="Environ. Microbiol.">
        <title>New insights into the diversity and evolution of the archaeal mobilome from three complete genomes of Saccharolobus shibatae.</title>
        <authorList>
            <person name="Medvedeva S."/>
            <person name="Brandt D."/>
            <person name="Cvirkaite-Krupovic V."/>
            <person name="Liu Y."/>
            <person name="Severinov K."/>
            <person name="Ishino S."/>
            <person name="Ishino Y."/>
            <person name="Prangishvili D."/>
            <person name="Kalinowski J."/>
            <person name="Krupovic M."/>
        </authorList>
    </citation>
    <scope>NUCLEOTIDE SEQUENCE</scope>
    <source>
        <strain evidence="1">B12</strain>
    </source>
</reference>
<evidence type="ECO:0000313" key="1">
    <source>
        <dbReference type="EMBL" id="QXJ28359.1"/>
    </source>
</evidence>
<evidence type="ECO:0000313" key="2">
    <source>
        <dbReference type="Proteomes" id="UP000694018"/>
    </source>
</evidence>
<name>A0A8F5BND9_SACSH</name>
<dbReference type="EMBL" id="CP077717">
    <property type="protein sequence ID" value="QXJ28359.1"/>
    <property type="molecule type" value="Genomic_DNA"/>
</dbReference>
<sequence>MVELLKAHPLNVEEISEAYTSSVNLFNGKKLKKDKRIVEKVDKVFNPYLITGSAHESGGIRVVRMTARYFR</sequence>
<dbReference type="Proteomes" id="UP000694018">
    <property type="component" value="Chromosome"/>
</dbReference>
<dbReference type="AlphaFoldDB" id="A0A8F5BND9"/>
<gene>
    <name evidence="1" type="ORF">J5U23_01228</name>
</gene>